<dbReference type="GO" id="GO:0005524">
    <property type="term" value="F:ATP binding"/>
    <property type="evidence" value="ECO:0007669"/>
    <property type="project" value="UniProtKB-KW"/>
</dbReference>
<comment type="catalytic activity">
    <reaction evidence="9 10">
        <text>nicotinate beta-D-ribonucleotide + ATP + H(+) = deamido-NAD(+) + diphosphate</text>
        <dbReference type="Rhea" id="RHEA:22860"/>
        <dbReference type="ChEBI" id="CHEBI:15378"/>
        <dbReference type="ChEBI" id="CHEBI:30616"/>
        <dbReference type="ChEBI" id="CHEBI:33019"/>
        <dbReference type="ChEBI" id="CHEBI:57502"/>
        <dbReference type="ChEBI" id="CHEBI:58437"/>
        <dbReference type="EC" id="2.7.7.18"/>
    </reaction>
</comment>
<evidence type="ECO:0000313" key="12">
    <source>
        <dbReference type="EMBL" id="ADQ15130.1"/>
    </source>
</evidence>
<evidence type="ECO:0000256" key="1">
    <source>
        <dbReference type="ARBA" id="ARBA00002324"/>
    </source>
</evidence>
<evidence type="ECO:0000256" key="8">
    <source>
        <dbReference type="ARBA" id="ARBA00023027"/>
    </source>
</evidence>
<keyword evidence="13" id="KW-1185">Reference proteome</keyword>
<comment type="similarity">
    <text evidence="10">Belongs to the NadD family.</text>
</comment>
<dbReference type="Pfam" id="PF01467">
    <property type="entry name" value="CTP_transf_like"/>
    <property type="match status" value="1"/>
</dbReference>
<sequence length="200" mass="23373">MSNNKVAIFGGTFDPPHLGHLILSEQIKNYFELDKIIFMPAGRPPHKREQCVSSDKDRLKMVELAVADNPFFEVSDWEIKSEGYSYTARTLKEFVPNINAEKVFFIIGADSLADIFDWHKPDYLLSRGKFIVFKRPGYELNKILQKSKYQAYLDNIRLYQGISIDLSSSFIRNQVKENNSIKYLSHDNVVDYIYRKDLYR</sequence>
<dbReference type="InterPro" id="IPR004821">
    <property type="entry name" value="Cyt_trans-like"/>
</dbReference>
<dbReference type="RefSeq" id="WP_013406207.1">
    <property type="nucleotide sequence ID" value="NC_014654.1"/>
</dbReference>
<organism evidence="12 13">
    <name type="scientific">Halanaerobium hydrogeniformans</name>
    <name type="common">Halanaerobium sp. (strain sapolanicus)</name>
    <dbReference type="NCBI Taxonomy" id="656519"/>
    <lineage>
        <taxon>Bacteria</taxon>
        <taxon>Bacillati</taxon>
        <taxon>Bacillota</taxon>
        <taxon>Clostridia</taxon>
        <taxon>Halanaerobiales</taxon>
        <taxon>Halanaerobiaceae</taxon>
        <taxon>Halanaerobium</taxon>
    </lineage>
</organism>
<dbReference type="InterPro" id="IPR005248">
    <property type="entry name" value="NadD/NMNAT"/>
</dbReference>
<reference evidence="12 13" key="2">
    <citation type="journal article" date="2011" name="J. Bacteriol.">
        <title>Complete Genome Sequence of the Haloalkaliphilic, Hydrogen Producing Halanaerobium hydrogenoformans.</title>
        <authorList>
            <person name="Brown S.D."/>
            <person name="Begemann M.B."/>
            <person name="Mormile M.R."/>
            <person name="Wall J.D."/>
            <person name="Han C.S."/>
            <person name="Goodwin L.A."/>
            <person name="Pitluck S."/>
            <person name="Land M.L."/>
            <person name="Hauser L.J."/>
            <person name="Elias D.A."/>
        </authorList>
    </citation>
    <scope>NUCLEOTIDE SEQUENCE [LARGE SCALE GENOMIC DNA]</scope>
    <source>
        <strain evidence="13">sapolanicus</strain>
    </source>
</reference>
<evidence type="ECO:0000256" key="6">
    <source>
        <dbReference type="ARBA" id="ARBA00022741"/>
    </source>
</evidence>
<dbReference type="EC" id="2.7.7.18" evidence="10"/>
<keyword evidence="7 10" id="KW-0067">ATP-binding</keyword>
<evidence type="ECO:0000256" key="2">
    <source>
        <dbReference type="ARBA" id="ARBA00005019"/>
    </source>
</evidence>
<dbReference type="CDD" id="cd02165">
    <property type="entry name" value="NMNAT"/>
    <property type="match status" value="1"/>
</dbReference>
<proteinExistence type="inferred from homology"/>
<reference evidence="12 13" key="1">
    <citation type="submission" date="2010-11" db="EMBL/GenBank/DDBJ databases">
        <title>Complete sequence of Halanaerobium sp. sapolanicus.</title>
        <authorList>
            <consortium name="US DOE Joint Genome Institute"/>
            <person name="Lucas S."/>
            <person name="Copeland A."/>
            <person name="Lapidus A."/>
            <person name="Cheng J.-F."/>
            <person name="Bruce D."/>
            <person name="Goodwin L."/>
            <person name="Pitluck S."/>
            <person name="Davenport K."/>
            <person name="Detter J.C."/>
            <person name="Han C."/>
            <person name="Tapia R."/>
            <person name="Land M."/>
            <person name="Hauser L."/>
            <person name="Jeffries C."/>
            <person name="Kyrpides N."/>
            <person name="Ivanova N."/>
            <person name="Mikhailova N."/>
            <person name="Begemann M.B."/>
            <person name="Mormile M.R."/>
            <person name="Wall J.D."/>
            <person name="Elias D.A."/>
            <person name="Woyke T."/>
        </authorList>
    </citation>
    <scope>NUCLEOTIDE SEQUENCE [LARGE SCALE GENOMIC DNA]</scope>
    <source>
        <strain evidence="13">sapolanicus</strain>
    </source>
</reference>
<dbReference type="NCBIfam" id="NF000840">
    <property type="entry name" value="PRK00071.1-3"/>
    <property type="match status" value="1"/>
</dbReference>
<keyword evidence="5 10" id="KW-0548">Nucleotidyltransferase</keyword>
<dbReference type="InterPro" id="IPR014729">
    <property type="entry name" value="Rossmann-like_a/b/a_fold"/>
</dbReference>
<evidence type="ECO:0000256" key="9">
    <source>
        <dbReference type="ARBA" id="ARBA00048721"/>
    </source>
</evidence>
<dbReference type="AlphaFoldDB" id="E4RIR0"/>
<dbReference type="PANTHER" id="PTHR39321">
    <property type="entry name" value="NICOTINATE-NUCLEOTIDE ADENYLYLTRANSFERASE-RELATED"/>
    <property type="match status" value="1"/>
</dbReference>
<dbReference type="EMBL" id="CP002304">
    <property type="protein sequence ID" value="ADQ15130.1"/>
    <property type="molecule type" value="Genomic_DNA"/>
</dbReference>
<keyword evidence="6 10" id="KW-0547">Nucleotide-binding</keyword>
<dbReference type="Proteomes" id="UP000007434">
    <property type="component" value="Chromosome"/>
</dbReference>
<dbReference type="HOGENOM" id="CLU_069765_0_1_9"/>
<comment type="pathway">
    <text evidence="2 10">Cofactor biosynthesis; NAD(+) biosynthesis; deamido-NAD(+) from nicotinate D-ribonucleotide: step 1/1.</text>
</comment>
<evidence type="ECO:0000313" key="13">
    <source>
        <dbReference type="Proteomes" id="UP000007434"/>
    </source>
</evidence>
<dbReference type="NCBIfam" id="TIGR00482">
    <property type="entry name" value="nicotinate (nicotinamide) nucleotide adenylyltransferase"/>
    <property type="match status" value="1"/>
</dbReference>
<keyword evidence="8 10" id="KW-0520">NAD</keyword>
<evidence type="ECO:0000256" key="4">
    <source>
        <dbReference type="ARBA" id="ARBA00022679"/>
    </source>
</evidence>
<evidence type="ECO:0000256" key="7">
    <source>
        <dbReference type="ARBA" id="ARBA00022840"/>
    </source>
</evidence>
<evidence type="ECO:0000256" key="5">
    <source>
        <dbReference type="ARBA" id="ARBA00022695"/>
    </source>
</evidence>
<accession>E4RIR0</accession>
<dbReference type="eggNOG" id="COG1057">
    <property type="taxonomic scope" value="Bacteria"/>
</dbReference>
<comment type="function">
    <text evidence="1 10">Catalyzes the reversible adenylation of nicotinate mononucleotide (NaMN) to nicotinic acid adenine dinucleotide (NaAD).</text>
</comment>
<dbReference type="HAMAP" id="MF_00244">
    <property type="entry name" value="NaMN_adenylyltr"/>
    <property type="match status" value="1"/>
</dbReference>
<dbReference type="OrthoDB" id="5295945at2"/>
<dbReference type="UniPathway" id="UPA00253">
    <property type="reaction ID" value="UER00332"/>
</dbReference>
<protein>
    <recommendedName>
        <fullName evidence="10">Probable nicotinate-nucleotide adenylyltransferase</fullName>
        <ecNumber evidence="10">2.7.7.18</ecNumber>
    </recommendedName>
    <alternativeName>
        <fullName evidence="10">Deamido-NAD(+) diphosphorylase</fullName>
    </alternativeName>
    <alternativeName>
        <fullName evidence="10">Deamido-NAD(+) pyrophosphorylase</fullName>
    </alternativeName>
    <alternativeName>
        <fullName evidence="10">Nicotinate mononucleotide adenylyltransferase</fullName>
        <shortName evidence="10">NaMN adenylyltransferase</shortName>
    </alternativeName>
</protein>
<gene>
    <name evidence="10" type="primary">nadD</name>
    <name evidence="12" type="ordered locus">Halsa_1707</name>
</gene>
<dbReference type="SUPFAM" id="SSF52374">
    <property type="entry name" value="Nucleotidylyl transferase"/>
    <property type="match status" value="1"/>
</dbReference>
<dbReference type="GO" id="GO:0009435">
    <property type="term" value="P:NAD+ biosynthetic process"/>
    <property type="evidence" value="ECO:0007669"/>
    <property type="project" value="UniProtKB-UniRule"/>
</dbReference>
<evidence type="ECO:0000256" key="3">
    <source>
        <dbReference type="ARBA" id="ARBA00022642"/>
    </source>
</evidence>
<keyword evidence="4 10" id="KW-0808">Transferase</keyword>
<evidence type="ECO:0000259" key="11">
    <source>
        <dbReference type="Pfam" id="PF01467"/>
    </source>
</evidence>
<dbReference type="NCBIfam" id="TIGR00125">
    <property type="entry name" value="cyt_tran_rel"/>
    <property type="match status" value="1"/>
</dbReference>
<dbReference type="STRING" id="656519.Halsa_1707"/>
<name>E4RIR0_HALHG</name>
<dbReference type="Gene3D" id="3.40.50.620">
    <property type="entry name" value="HUPs"/>
    <property type="match status" value="1"/>
</dbReference>
<dbReference type="PANTHER" id="PTHR39321:SF3">
    <property type="entry name" value="PHOSPHOPANTETHEINE ADENYLYLTRANSFERASE"/>
    <property type="match status" value="1"/>
</dbReference>
<dbReference type="GO" id="GO:0004515">
    <property type="term" value="F:nicotinate-nucleotide adenylyltransferase activity"/>
    <property type="evidence" value="ECO:0007669"/>
    <property type="project" value="UniProtKB-UniRule"/>
</dbReference>
<dbReference type="KEGG" id="has:Halsa_1707"/>
<evidence type="ECO:0000256" key="10">
    <source>
        <dbReference type="HAMAP-Rule" id="MF_00244"/>
    </source>
</evidence>
<feature type="domain" description="Cytidyltransferase-like" evidence="11">
    <location>
        <begin position="8"/>
        <end position="173"/>
    </location>
</feature>
<keyword evidence="3 10" id="KW-0662">Pyridine nucleotide biosynthesis</keyword>